<comment type="caution">
    <text evidence="3">The sequence shown here is derived from an EMBL/GenBank/DDBJ whole genome shotgun (WGS) entry which is preliminary data.</text>
</comment>
<dbReference type="Pfam" id="PF00005">
    <property type="entry name" value="ABC_tran"/>
    <property type="match status" value="1"/>
</dbReference>
<organism evidence="3 4">
    <name type="scientific">Marinithermofilum abyssi</name>
    <dbReference type="NCBI Taxonomy" id="1571185"/>
    <lineage>
        <taxon>Bacteria</taxon>
        <taxon>Bacillati</taxon>
        <taxon>Bacillota</taxon>
        <taxon>Bacilli</taxon>
        <taxon>Bacillales</taxon>
        <taxon>Thermoactinomycetaceae</taxon>
        <taxon>Marinithermofilum</taxon>
    </lineage>
</organism>
<dbReference type="PANTHER" id="PTHR42788">
    <property type="entry name" value="TAURINE IMPORT ATP-BINDING PROTEIN-RELATED"/>
    <property type="match status" value="1"/>
</dbReference>
<dbReference type="SUPFAM" id="SSF52540">
    <property type="entry name" value="P-loop containing nucleoside triphosphate hydrolases"/>
    <property type="match status" value="1"/>
</dbReference>
<sequence length="80" mass="8606">MAVQGYNGGKGVNRVKQQALIRLHRISKSYQTKEGRVEPLKEISAAIPKGTLTVLMGPSGAGKSTLFRLLNRLEGISDAV</sequence>
<dbReference type="AlphaFoldDB" id="A0A8J2VC43"/>
<feature type="domain" description="ABC transporter" evidence="2">
    <location>
        <begin position="40"/>
        <end position="74"/>
    </location>
</feature>
<dbReference type="InterPro" id="IPR003439">
    <property type="entry name" value="ABC_transporter-like_ATP-bd"/>
</dbReference>
<proteinExistence type="predicted"/>
<accession>A0A8J2VC43</accession>
<reference evidence="3" key="2">
    <citation type="submission" date="2020-09" db="EMBL/GenBank/DDBJ databases">
        <authorList>
            <person name="Sun Q."/>
            <person name="Zhou Y."/>
        </authorList>
    </citation>
    <scope>NUCLEOTIDE SEQUENCE</scope>
    <source>
        <strain evidence="3">CGMCC 1.15179</strain>
    </source>
</reference>
<dbReference type="Gene3D" id="3.40.50.300">
    <property type="entry name" value="P-loop containing nucleotide triphosphate hydrolases"/>
    <property type="match status" value="1"/>
</dbReference>
<evidence type="ECO:0000256" key="1">
    <source>
        <dbReference type="ARBA" id="ARBA00022448"/>
    </source>
</evidence>
<gene>
    <name evidence="3" type="ORF">GCM10011571_23360</name>
</gene>
<keyword evidence="1" id="KW-0813">Transport</keyword>
<dbReference type="InterPro" id="IPR027417">
    <property type="entry name" value="P-loop_NTPase"/>
</dbReference>
<dbReference type="PANTHER" id="PTHR42788:SF13">
    <property type="entry name" value="ALIPHATIC SULFONATES IMPORT ATP-BINDING PROTEIN SSUB"/>
    <property type="match status" value="1"/>
</dbReference>
<dbReference type="InterPro" id="IPR050166">
    <property type="entry name" value="ABC_transporter_ATP-bind"/>
</dbReference>
<protein>
    <recommendedName>
        <fullName evidence="2">ABC transporter domain-containing protein</fullName>
    </recommendedName>
</protein>
<evidence type="ECO:0000313" key="4">
    <source>
        <dbReference type="Proteomes" id="UP000625210"/>
    </source>
</evidence>
<dbReference type="GO" id="GO:0005524">
    <property type="term" value="F:ATP binding"/>
    <property type="evidence" value="ECO:0007669"/>
    <property type="project" value="InterPro"/>
</dbReference>
<name>A0A8J2VC43_9BACL</name>
<reference evidence="3" key="1">
    <citation type="journal article" date="2014" name="Int. J. Syst. Evol. Microbiol.">
        <title>Complete genome sequence of Corynebacterium casei LMG S-19264T (=DSM 44701T), isolated from a smear-ripened cheese.</title>
        <authorList>
            <consortium name="US DOE Joint Genome Institute (JGI-PGF)"/>
            <person name="Walter F."/>
            <person name="Albersmeier A."/>
            <person name="Kalinowski J."/>
            <person name="Ruckert C."/>
        </authorList>
    </citation>
    <scope>NUCLEOTIDE SEQUENCE</scope>
    <source>
        <strain evidence="3">CGMCC 1.15179</strain>
    </source>
</reference>
<keyword evidence="4" id="KW-1185">Reference proteome</keyword>
<dbReference type="Proteomes" id="UP000625210">
    <property type="component" value="Unassembled WGS sequence"/>
</dbReference>
<dbReference type="GO" id="GO:0016887">
    <property type="term" value="F:ATP hydrolysis activity"/>
    <property type="evidence" value="ECO:0007669"/>
    <property type="project" value="InterPro"/>
</dbReference>
<dbReference type="EMBL" id="BMHQ01000008">
    <property type="protein sequence ID" value="GGE20704.1"/>
    <property type="molecule type" value="Genomic_DNA"/>
</dbReference>
<evidence type="ECO:0000313" key="3">
    <source>
        <dbReference type="EMBL" id="GGE20704.1"/>
    </source>
</evidence>
<evidence type="ECO:0000259" key="2">
    <source>
        <dbReference type="Pfam" id="PF00005"/>
    </source>
</evidence>